<organism evidence="2 3">
    <name type="scientific">Parelaphostrongylus tenuis</name>
    <name type="common">Meningeal worm</name>
    <dbReference type="NCBI Taxonomy" id="148309"/>
    <lineage>
        <taxon>Eukaryota</taxon>
        <taxon>Metazoa</taxon>
        <taxon>Ecdysozoa</taxon>
        <taxon>Nematoda</taxon>
        <taxon>Chromadorea</taxon>
        <taxon>Rhabditida</taxon>
        <taxon>Rhabditina</taxon>
        <taxon>Rhabditomorpha</taxon>
        <taxon>Strongyloidea</taxon>
        <taxon>Metastrongylidae</taxon>
        <taxon>Parelaphostrongylus</taxon>
    </lineage>
</organism>
<evidence type="ECO:0000256" key="1">
    <source>
        <dbReference type="SAM" id="MobiDB-lite"/>
    </source>
</evidence>
<name>A0AAD5MYW8_PARTN</name>
<protein>
    <submittedName>
        <fullName evidence="2">Uncharacterized protein</fullName>
    </submittedName>
</protein>
<keyword evidence="3" id="KW-1185">Reference proteome</keyword>
<comment type="caution">
    <text evidence="2">The sequence shown here is derived from an EMBL/GenBank/DDBJ whole genome shotgun (WGS) entry which is preliminary data.</text>
</comment>
<proteinExistence type="predicted"/>
<accession>A0AAD5MYW8</accession>
<evidence type="ECO:0000313" key="3">
    <source>
        <dbReference type="Proteomes" id="UP001196413"/>
    </source>
</evidence>
<dbReference type="Proteomes" id="UP001196413">
    <property type="component" value="Unassembled WGS sequence"/>
</dbReference>
<evidence type="ECO:0000313" key="2">
    <source>
        <dbReference type="EMBL" id="KAJ1364788.1"/>
    </source>
</evidence>
<dbReference type="EMBL" id="JAHQIW010005072">
    <property type="protein sequence ID" value="KAJ1364788.1"/>
    <property type="molecule type" value="Genomic_DNA"/>
</dbReference>
<gene>
    <name evidence="2" type="ORF">KIN20_024953</name>
</gene>
<reference evidence="2" key="1">
    <citation type="submission" date="2021-06" db="EMBL/GenBank/DDBJ databases">
        <title>Parelaphostrongylus tenuis whole genome reference sequence.</title>
        <authorList>
            <person name="Garwood T.J."/>
            <person name="Larsen P.A."/>
            <person name="Fountain-Jones N.M."/>
            <person name="Garbe J.R."/>
            <person name="Macchietto M.G."/>
            <person name="Kania S.A."/>
            <person name="Gerhold R.W."/>
            <person name="Richards J.E."/>
            <person name="Wolf T.M."/>
        </authorList>
    </citation>
    <scope>NUCLEOTIDE SEQUENCE</scope>
    <source>
        <strain evidence="2">MNPRO001-30</strain>
        <tissue evidence="2">Meninges</tissue>
    </source>
</reference>
<sequence>MNGEVKINLIYQYTTIFACMETISLGCRKNRVVLLFQISYNKIILFKQLQPPQPPAAAPQPQSPRLQALCQPQSRPLRAPRQPQPPRPQALCQLQPRPLRGPRQPQPSRLQAFCQPQHHIRLNLL</sequence>
<feature type="compositionally biased region" description="Pro residues" evidence="1">
    <location>
        <begin position="51"/>
        <end position="62"/>
    </location>
</feature>
<dbReference type="PROSITE" id="PS51257">
    <property type="entry name" value="PROKAR_LIPOPROTEIN"/>
    <property type="match status" value="1"/>
</dbReference>
<feature type="compositionally biased region" description="Low complexity" evidence="1">
    <location>
        <begin position="63"/>
        <end position="81"/>
    </location>
</feature>
<feature type="region of interest" description="Disordered" evidence="1">
    <location>
        <begin position="51"/>
        <end position="110"/>
    </location>
</feature>
<dbReference type="AlphaFoldDB" id="A0AAD5MYW8"/>
<feature type="compositionally biased region" description="Low complexity" evidence="1">
    <location>
        <begin position="89"/>
        <end position="110"/>
    </location>
</feature>